<evidence type="ECO:0000313" key="1">
    <source>
        <dbReference type="EMBL" id="GFO28082.1"/>
    </source>
</evidence>
<evidence type="ECO:0000313" key="2">
    <source>
        <dbReference type="Proteomes" id="UP000735302"/>
    </source>
</evidence>
<dbReference type="EMBL" id="BLXT01006003">
    <property type="protein sequence ID" value="GFO28082.1"/>
    <property type="molecule type" value="Genomic_DNA"/>
</dbReference>
<dbReference type="Proteomes" id="UP000735302">
    <property type="component" value="Unassembled WGS sequence"/>
</dbReference>
<gene>
    <name evidence="1" type="ORF">PoB_005458700</name>
</gene>
<keyword evidence="2" id="KW-1185">Reference proteome</keyword>
<sequence length="87" mass="10312">MVNRVMRGHVMARPFPLCNRASDVRPGFKAQRMAPTLRQVADFVCTRTKEREYFKTSIVGHENCYFQGWPTLSVGRHWRRRDLSWLT</sequence>
<organism evidence="1 2">
    <name type="scientific">Plakobranchus ocellatus</name>
    <dbReference type="NCBI Taxonomy" id="259542"/>
    <lineage>
        <taxon>Eukaryota</taxon>
        <taxon>Metazoa</taxon>
        <taxon>Spiralia</taxon>
        <taxon>Lophotrochozoa</taxon>
        <taxon>Mollusca</taxon>
        <taxon>Gastropoda</taxon>
        <taxon>Heterobranchia</taxon>
        <taxon>Euthyneura</taxon>
        <taxon>Panpulmonata</taxon>
        <taxon>Sacoglossa</taxon>
        <taxon>Placobranchoidea</taxon>
        <taxon>Plakobranchidae</taxon>
        <taxon>Plakobranchus</taxon>
    </lineage>
</organism>
<accession>A0AAV4C9X9</accession>
<proteinExistence type="predicted"/>
<protein>
    <submittedName>
        <fullName evidence="1">Uncharacterized protein</fullName>
    </submittedName>
</protein>
<comment type="caution">
    <text evidence="1">The sequence shown here is derived from an EMBL/GenBank/DDBJ whole genome shotgun (WGS) entry which is preliminary data.</text>
</comment>
<name>A0AAV4C9X9_9GAST</name>
<reference evidence="1 2" key="1">
    <citation type="journal article" date="2021" name="Elife">
        <title>Chloroplast acquisition without the gene transfer in kleptoplastic sea slugs, Plakobranchus ocellatus.</title>
        <authorList>
            <person name="Maeda T."/>
            <person name="Takahashi S."/>
            <person name="Yoshida T."/>
            <person name="Shimamura S."/>
            <person name="Takaki Y."/>
            <person name="Nagai Y."/>
            <person name="Toyoda A."/>
            <person name="Suzuki Y."/>
            <person name="Arimoto A."/>
            <person name="Ishii H."/>
            <person name="Satoh N."/>
            <person name="Nishiyama T."/>
            <person name="Hasebe M."/>
            <person name="Maruyama T."/>
            <person name="Minagawa J."/>
            <person name="Obokata J."/>
            <person name="Shigenobu S."/>
        </authorList>
    </citation>
    <scope>NUCLEOTIDE SEQUENCE [LARGE SCALE GENOMIC DNA]</scope>
</reference>
<dbReference type="AlphaFoldDB" id="A0AAV4C9X9"/>